<name>A0A5E4M1L8_9HEMI</name>
<evidence type="ECO:0000256" key="7">
    <source>
        <dbReference type="SAM" id="MobiDB-lite"/>
    </source>
</evidence>
<dbReference type="Pfam" id="PF05478">
    <property type="entry name" value="Prominin"/>
    <property type="match status" value="1"/>
</dbReference>
<feature type="signal peptide" evidence="9">
    <location>
        <begin position="1"/>
        <end position="25"/>
    </location>
</feature>
<dbReference type="Proteomes" id="UP000325440">
    <property type="component" value="Unassembled WGS sequence"/>
</dbReference>
<feature type="region of interest" description="Disordered" evidence="7">
    <location>
        <begin position="946"/>
        <end position="1005"/>
    </location>
</feature>
<evidence type="ECO:0000256" key="3">
    <source>
        <dbReference type="ARBA" id="ARBA00022692"/>
    </source>
</evidence>
<feature type="transmembrane region" description="Helical" evidence="8">
    <location>
        <begin position="128"/>
        <end position="158"/>
    </location>
</feature>
<dbReference type="InterPro" id="IPR008795">
    <property type="entry name" value="Prominin"/>
</dbReference>
<evidence type="ECO:0000256" key="6">
    <source>
        <dbReference type="ARBA" id="ARBA00023180"/>
    </source>
</evidence>
<keyword evidence="11" id="KW-1185">Reference proteome</keyword>
<keyword evidence="5 8" id="KW-0472">Membrane</keyword>
<feature type="transmembrane region" description="Helical" evidence="8">
    <location>
        <begin position="448"/>
        <end position="476"/>
    </location>
</feature>
<feature type="transmembrane region" description="Helical" evidence="8">
    <location>
        <begin position="822"/>
        <end position="841"/>
    </location>
</feature>
<dbReference type="OrthoDB" id="6229420at2759"/>
<feature type="transmembrane region" description="Helical" evidence="8">
    <location>
        <begin position="497"/>
        <end position="521"/>
    </location>
</feature>
<comment type="similarity">
    <text evidence="2">Belongs to the prominin family.</text>
</comment>
<reference evidence="10 11" key="1">
    <citation type="submission" date="2019-08" db="EMBL/GenBank/DDBJ databases">
        <authorList>
            <person name="Alioto T."/>
            <person name="Alioto T."/>
            <person name="Gomez Garrido J."/>
        </authorList>
    </citation>
    <scope>NUCLEOTIDE SEQUENCE [LARGE SCALE GENOMIC DNA]</scope>
</reference>
<feature type="transmembrane region" description="Helical" evidence="8">
    <location>
        <begin position="179"/>
        <end position="201"/>
    </location>
</feature>
<proteinExistence type="inferred from homology"/>
<sequence length="1005" mass="112559">MSGKFGGRWLVYAALLFQLATRSDGNWLKNFAKPKPQLRLMEGVPEHLHNVMPYEQVQFSNPNISTAYVSSTKFQAAGMGHLYFITNKFIQYILSDQAFPEGFVEVEDGNTIQVDYLSQQWPTLVSHYWASASVLVAGLVFAVLMPLIGLTLCCCRCAGGCGSRSQPFDAKYDSCRRQIYGILLAGLTILISFGVVCAFVSNEYLEDGVKELPSNVKKSLNDTRLFLNNTKQEVDNLLVVNFDELEETLSNILEASGEIVKKKLGDVSKASVLSNLTAVVNGLGLIKQDLSNVDLLTRQLQETALQLDAALKECRTIIMRKLESCKFERTCRDILNRYNIEDLSLEANFSMLPNVTASLKNISDLITTDIEVEVMKGQQQFEKIKTIIQNAVNDNIPEIKQNIRKVGNAIKEHCVKVDKIIDRMDSTIVESYSPMQRGEGLLKEFSPYRYYVCLGVAITLFLILMFLTLGLFCGFCGSRPEGGYHDDCCNKGTGSSYLMMAVWLMFLSSAFLMIIALFYFVTGVTTDRIICEPLQNPTPSRVLNIVNRLYDVSKVHESNVYQLNIRQQPDNTDFNISSIIRDCHRNMSLFQVLKMERYINLNKFFDYPTAFDIDKHINNLVSKIKLEGEIVILTAEAEKQLLKLAKSPLSSINFPAYTHVLGEKITSIDLIQLADALNQTASQLPSSKSEIKFSLTNQAIYLKVHQGQHVAAMLEISQRLESTAIQLQEHLRFNHTSLRHAVEHLLIEVEQAQKYLYTEGPTIVTKLAKEFGEEFNKHIDQYLQRIVTQIKEDVGKCWPMSQAYNATIVSGCKKILNPYNGFWMSVGICSILFMPIIILCVKLASLYQKSEPYPGPLVEAEYYDRENIPLTSANHKKKNVRNKPRKKVTTAPPCGNRSSSVPVGYENMSNPEITGCTSANESRHPGHGGSVDYSAHLGRANILVQTTSPSGALPETTVPKPTWDFPNGGPPHYQNPISSEYERPPPYYYPGPSGPPGAPPESQSS</sequence>
<protein>
    <submittedName>
        <fullName evidence="10">Prominin</fullName>
    </submittedName>
</protein>
<gene>
    <name evidence="10" type="ORF">CINCED_3A021191</name>
</gene>
<dbReference type="EMBL" id="CABPRJ010000006">
    <property type="protein sequence ID" value="VVC24892.1"/>
    <property type="molecule type" value="Genomic_DNA"/>
</dbReference>
<keyword evidence="6" id="KW-0325">Glycoprotein</keyword>
<accession>A0A5E4M1L8</accession>
<keyword evidence="4 8" id="KW-1133">Transmembrane helix</keyword>
<evidence type="ECO:0000256" key="8">
    <source>
        <dbReference type="SAM" id="Phobius"/>
    </source>
</evidence>
<feature type="chain" id="PRO_5023150312" evidence="9">
    <location>
        <begin position="26"/>
        <end position="1005"/>
    </location>
</feature>
<dbReference type="PANTHER" id="PTHR22730:SF1">
    <property type="entry name" value="PROMININ-LIKE PROTEIN"/>
    <property type="match status" value="1"/>
</dbReference>
<evidence type="ECO:0000256" key="5">
    <source>
        <dbReference type="ARBA" id="ARBA00023136"/>
    </source>
</evidence>
<evidence type="ECO:0000256" key="2">
    <source>
        <dbReference type="ARBA" id="ARBA00006058"/>
    </source>
</evidence>
<dbReference type="GO" id="GO:0016020">
    <property type="term" value="C:membrane"/>
    <property type="evidence" value="ECO:0007669"/>
    <property type="project" value="UniProtKB-SubCell"/>
</dbReference>
<feature type="compositionally biased region" description="Polar residues" evidence="7">
    <location>
        <begin position="896"/>
        <end position="920"/>
    </location>
</feature>
<evidence type="ECO:0000256" key="9">
    <source>
        <dbReference type="SAM" id="SignalP"/>
    </source>
</evidence>
<dbReference type="PANTHER" id="PTHR22730">
    <property type="entry name" value="PROMININ PROM PROTEIN"/>
    <property type="match status" value="1"/>
</dbReference>
<feature type="compositionally biased region" description="Pro residues" evidence="7">
    <location>
        <begin position="984"/>
        <end position="999"/>
    </location>
</feature>
<feature type="region of interest" description="Disordered" evidence="7">
    <location>
        <begin position="873"/>
        <end position="933"/>
    </location>
</feature>
<evidence type="ECO:0000313" key="11">
    <source>
        <dbReference type="Proteomes" id="UP000325440"/>
    </source>
</evidence>
<dbReference type="AlphaFoldDB" id="A0A5E4M1L8"/>
<evidence type="ECO:0000256" key="1">
    <source>
        <dbReference type="ARBA" id="ARBA00004141"/>
    </source>
</evidence>
<evidence type="ECO:0000313" key="10">
    <source>
        <dbReference type="EMBL" id="VVC24892.1"/>
    </source>
</evidence>
<organism evidence="10 11">
    <name type="scientific">Cinara cedri</name>
    <dbReference type="NCBI Taxonomy" id="506608"/>
    <lineage>
        <taxon>Eukaryota</taxon>
        <taxon>Metazoa</taxon>
        <taxon>Ecdysozoa</taxon>
        <taxon>Arthropoda</taxon>
        <taxon>Hexapoda</taxon>
        <taxon>Insecta</taxon>
        <taxon>Pterygota</taxon>
        <taxon>Neoptera</taxon>
        <taxon>Paraneoptera</taxon>
        <taxon>Hemiptera</taxon>
        <taxon>Sternorrhyncha</taxon>
        <taxon>Aphidomorpha</taxon>
        <taxon>Aphidoidea</taxon>
        <taxon>Aphididae</taxon>
        <taxon>Lachninae</taxon>
        <taxon>Cinara</taxon>
    </lineage>
</organism>
<keyword evidence="9" id="KW-0732">Signal</keyword>
<keyword evidence="3 8" id="KW-0812">Transmembrane</keyword>
<feature type="compositionally biased region" description="Basic residues" evidence="7">
    <location>
        <begin position="874"/>
        <end position="888"/>
    </location>
</feature>
<evidence type="ECO:0000256" key="4">
    <source>
        <dbReference type="ARBA" id="ARBA00022989"/>
    </source>
</evidence>
<comment type="subcellular location">
    <subcellularLocation>
        <location evidence="1">Membrane</location>
        <topology evidence="1">Multi-pass membrane protein</topology>
    </subcellularLocation>
</comment>